<reference evidence="1 2" key="1">
    <citation type="submission" date="2020-07" db="EMBL/GenBank/DDBJ databases">
        <title>Sequencing the genomes of 1000 actinobacteria strains.</title>
        <authorList>
            <person name="Klenk H.-P."/>
        </authorList>
    </citation>
    <scope>NUCLEOTIDE SEQUENCE [LARGE SCALE GENOMIC DNA]</scope>
    <source>
        <strain evidence="1 2">DSM 45927</strain>
    </source>
</reference>
<accession>A0A853BKA2</accession>
<protein>
    <submittedName>
        <fullName evidence="1">Uncharacterized protein</fullName>
    </submittedName>
</protein>
<keyword evidence="2" id="KW-1185">Reference proteome</keyword>
<sequence>MSDQHNTNNPVAQGEAPIRCVCASALARARQTYGHLEGCDVWIRRDDSGTAYRGILHVATALPGHLWIERQYGDGRDLMVHVDDVRECTLA</sequence>
<comment type="caution">
    <text evidence="1">The sequence shown here is derived from an EMBL/GenBank/DDBJ whole genome shotgun (WGS) entry which is preliminary data.</text>
</comment>
<organism evidence="1 2">
    <name type="scientific">Streptomonospora nanhaiensis</name>
    <dbReference type="NCBI Taxonomy" id="1323731"/>
    <lineage>
        <taxon>Bacteria</taxon>
        <taxon>Bacillati</taxon>
        <taxon>Actinomycetota</taxon>
        <taxon>Actinomycetes</taxon>
        <taxon>Streptosporangiales</taxon>
        <taxon>Nocardiopsidaceae</taxon>
        <taxon>Streptomonospora</taxon>
    </lineage>
</organism>
<dbReference type="Proteomes" id="UP000575985">
    <property type="component" value="Unassembled WGS sequence"/>
</dbReference>
<dbReference type="RefSeq" id="WP_179767369.1">
    <property type="nucleotide sequence ID" value="NZ_JACCFO010000001.1"/>
</dbReference>
<evidence type="ECO:0000313" key="1">
    <source>
        <dbReference type="EMBL" id="NYI95919.1"/>
    </source>
</evidence>
<evidence type="ECO:0000313" key="2">
    <source>
        <dbReference type="Proteomes" id="UP000575985"/>
    </source>
</evidence>
<proteinExistence type="predicted"/>
<gene>
    <name evidence="1" type="ORF">HNR12_002196</name>
</gene>
<dbReference type="EMBL" id="JACCFO010000001">
    <property type="protein sequence ID" value="NYI95919.1"/>
    <property type="molecule type" value="Genomic_DNA"/>
</dbReference>
<name>A0A853BKA2_9ACTN</name>
<dbReference type="AlphaFoldDB" id="A0A853BKA2"/>